<dbReference type="Pfam" id="PF00048">
    <property type="entry name" value="IL8"/>
    <property type="match status" value="1"/>
</dbReference>
<evidence type="ECO:0000313" key="4">
    <source>
        <dbReference type="EMBL" id="AYE57148.1"/>
    </source>
</evidence>
<dbReference type="AlphaFoldDB" id="A0A8E4BP42"/>
<dbReference type="SUPFAM" id="SSF54117">
    <property type="entry name" value="Interleukin 8-like chemokines"/>
    <property type="match status" value="1"/>
</dbReference>
<feature type="chain" id="PRO_5034285587" evidence="2">
    <location>
        <begin position="25"/>
        <end position="117"/>
    </location>
</feature>
<proteinExistence type="evidence at transcript level"/>
<dbReference type="GO" id="GO:0008009">
    <property type="term" value="F:chemokine activity"/>
    <property type="evidence" value="ECO:0007669"/>
    <property type="project" value="InterPro"/>
</dbReference>
<sequence length="117" mass="13113">MHFSISCGLSFMCVTALFFLPAQGTLECADPSPSVAATGSTLIDIHLDCCHNVSMTRIREHVKACYEQKEDKFPDCKLHAYILEGNSDRLYCVDPNASWLQERLEKLKTRGINCTVL</sequence>
<name>A0A8E4BP42_EPICO</name>
<keyword evidence="1" id="KW-0202">Cytokine</keyword>
<dbReference type="InterPro" id="IPR001811">
    <property type="entry name" value="Chemokine_IL8-like_dom"/>
</dbReference>
<organism evidence="4">
    <name type="scientific">Epinephelus coioides</name>
    <name type="common">Orange-spotted grouper</name>
    <name type="synonym">Epinephelus nebulosus</name>
    <dbReference type="NCBI Taxonomy" id="94232"/>
    <lineage>
        <taxon>Eukaryota</taxon>
        <taxon>Metazoa</taxon>
        <taxon>Chordata</taxon>
        <taxon>Craniata</taxon>
        <taxon>Vertebrata</taxon>
        <taxon>Euteleostomi</taxon>
        <taxon>Actinopterygii</taxon>
        <taxon>Neopterygii</taxon>
        <taxon>Teleostei</taxon>
        <taxon>Neoteleostei</taxon>
        <taxon>Acanthomorphata</taxon>
        <taxon>Eupercaria</taxon>
        <taxon>Perciformes</taxon>
        <taxon>Serranoidei</taxon>
        <taxon>Serranidae</taxon>
        <taxon>Epinephelinae</taxon>
        <taxon>Epinephelini</taxon>
        <taxon>Epinephelus</taxon>
    </lineage>
</organism>
<dbReference type="GO" id="GO:0005615">
    <property type="term" value="C:extracellular space"/>
    <property type="evidence" value="ECO:0007669"/>
    <property type="project" value="UniProtKB-KW"/>
</dbReference>
<dbReference type="EMBL" id="MF576396">
    <property type="protein sequence ID" value="AYE57148.1"/>
    <property type="molecule type" value="mRNA"/>
</dbReference>
<dbReference type="Gene3D" id="2.40.50.40">
    <property type="match status" value="1"/>
</dbReference>
<accession>A0A8E4BP42</accession>
<protein>
    <submittedName>
        <fullName evidence="4">CC chemokine SCYA117</fullName>
    </submittedName>
</protein>
<keyword evidence="2" id="KW-0732">Signal</keyword>
<feature type="domain" description="Chemokine interleukin-8-like" evidence="3">
    <location>
        <begin position="48"/>
        <end position="107"/>
    </location>
</feature>
<dbReference type="GO" id="GO:0006955">
    <property type="term" value="P:immune response"/>
    <property type="evidence" value="ECO:0007669"/>
    <property type="project" value="InterPro"/>
</dbReference>
<feature type="signal peptide" evidence="2">
    <location>
        <begin position="1"/>
        <end position="24"/>
    </location>
</feature>
<evidence type="ECO:0000259" key="3">
    <source>
        <dbReference type="Pfam" id="PF00048"/>
    </source>
</evidence>
<reference evidence="4" key="1">
    <citation type="submission" date="2017-07" db="EMBL/GenBank/DDBJ databases">
        <title>Identification and expression analysis of 19 CC chemokine genes in orange-spotted grouper (Epinephelus coioides).</title>
        <authorList>
            <person name="Leu J.-H."/>
            <person name="Wu M.-H."/>
            <person name="Chou H.-Y."/>
        </authorList>
    </citation>
    <scope>NUCLEOTIDE SEQUENCE</scope>
</reference>
<dbReference type="InterPro" id="IPR036048">
    <property type="entry name" value="Interleukin_8-like_sf"/>
</dbReference>
<evidence type="ECO:0000256" key="1">
    <source>
        <dbReference type="ARBA" id="ARBA00022514"/>
    </source>
</evidence>
<evidence type="ECO:0000256" key="2">
    <source>
        <dbReference type="SAM" id="SignalP"/>
    </source>
</evidence>